<accession>A0A323TBT9</accession>
<protein>
    <recommendedName>
        <fullName evidence="1">AB hydrolase-1 domain-containing protein</fullName>
    </recommendedName>
</protein>
<organism evidence="2 3">
    <name type="scientific">Salipaludibacillus keqinensis</name>
    <dbReference type="NCBI Taxonomy" id="2045207"/>
    <lineage>
        <taxon>Bacteria</taxon>
        <taxon>Bacillati</taxon>
        <taxon>Bacillota</taxon>
        <taxon>Bacilli</taxon>
        <taxon>Bacillales</taxon>
        <taxon>Bacillaceae</taxon>
    </lineage>
</organism>
<dbReference type="PANTHER" id="PTHR43798">
    <property type="entry name" value="MONOACYLGLYCEROL LIPASE"/>
    <property type="match status" value="1"/>
</dbReference>
<dbReference type="InterPro" id="IPR000073">
    <property type="entry name" value="AB_hydrolase_1"/>
</dbReference>
<sequence length="188" mass="21007">MPFFQSGEGALYYEETGTGPSLLFIPPPALGTESFRQQKEVLSERFRVVSFDPIGTGRSPDHGRREYTIEEWTNDILSLADHLDLEKVLLCGYSLGGSPCQEFALSYPERIKGIILLCSFPEVSTVFLSAKIRIGEWLALKDFRTVMGEGIAISHTKRKDKLGSGLFRSLVPITKPAGWVGYYQSPHF</sequence>
<keyword evidence="3" id="KW-1185">Reference proteome</keyword>
<dbReference type="PRINTS" id="PR00111">
    <property type="entry name" value="ABHYDROLASE"/>
</dbReference>
<evidence type="ECO:0000313" key="3">
    <source>
        <dbReference type="Proteomes" id="UP000248214"/>
    </source>
</evidence>
<dbReference type="Pfam" id="PF00561">
    <property type="entry name" value="Abhydrolase_1"/>
    <property type="match status" value="1"/>
</dbReference>
<dbReference type="AlphaFoldDB" id="A0A323TBT9"/>
<dbReference type="InterPro" id="IPR050266">
    <property type="entry name" value="AB_hydrolase_sf"/>
</dbReference>
<reference evidence="2 3" key="1">
    <citation type="submission" date="2017-10" db="EMBL/GenBank/DDBJ databases">
        <title>Bacillus sp. nov., a halophilic bacterium isolated from a Keqin Lake.</title>
        <authorList>
            <person name="Wang H."/>
        </authorList>
    </citation>
    <scope>NUCLEOTIDE SEQUENCE [LARGE SCALE GENOMIC DNA]</scope>
    <source>
        <strain evidence="2 3">KQ-12</strain>
    </source>
</reference>
<evidence type="ECO:0000313" key="2">
    <source>
        <dbReference type="EMBL" id="PYZ92641.1"/>
    </source>
</evidence>
<gene>
    <name evidence="2" type="ORF">CR194_13315</name>
</gene>
<dbReference type="RefSeq" id="WP_110610190.1">
    <property type="nucleotide sequence ID" value="NZ_PDOD01000003.1"/>
</dbReference>
<comment type="caution">
    <text evidence="2">The sequence shown here is derived from an EMBL/GenBank/DDBJ whole genome shotgun (WGS) entry which is preliminary data.</text>
</comment>
<name>A0A323TBT9_9BACI</name>
<dbReference type="Proteomes" id="UP000248214">
    <property type="component" value="Unassembled WGS sequence"/>
</dbReference>
<dbReference type="OrthoDB" id="9805423at2"/>
<dbReference type="EMBL" id="PDOD01000003">
    <property type="protein sequence ID" value="PYZ92641.1"/>
    <property type="molecule type" value="Genomic_DNA"/>
</dbReference>
<dbReference type="Gene3D" id="3.40.50.1820">
    <property type="entry name" value="alpha/beta hydrolase"/>
    <property type="match status" value="1"/>
</dbReference>
<dbReference type="InterPro" id="IPR029058">
    <property type="entry name" value="AB_hydrolase_fold"/>
</dbReference>
<dbReference type="SUPFAM" id="SSF53474">
    <property type="entry name" value="alpha/beta-Hydrolases"/>
    <property type="match status" value="1"/>
</dbReference>
<evidence type="ECO:0000259" key="1">
    <source>
        <dbReference type="Pfam" id="PF00561"/>
    </source>
</evidence>
<proteinExistence type="predicted"/>
<feature type="domain" description="AB hydrolase-1" evidence="1">
    <location>
        <begin position="29"/>
        <end position="131"/>
    </location>
</feature>